<proteinExistence type="predicted"/>
<comment type="caution">
    <text evidence="2">The sequence shown here is derived from an EMBL/GenBank/DDBJ whole genome shotgun (WGS) entry which is preliminary data.</text>
</comment>
<dbReference type="InterPro" id="IPR027417">
    <property type="entry name" value="P-loop_NTPase"/>
</dbReference>
<dbReference type="InterPro" id="IPR011704">
    <property type="entry name" value="ATPase_dyneun-rel_AAA"/>
</dbReference>
<protein>
    <submittedName>
        <fullName evidence="2">AAA family ATPase</fullName>
    </submittedName>
</protein>
<sequence length="160" mass="17673">MCLSMEDFKKHMSSCALQFDDATLVLLYTSVITRTPVMLRGPPGTGKTEVTRVIAKILGADYVFYQCSTGTTEDDLIYKLLPDESTKSGVKVVLGALPEALKKSQKGRVVLVLDELDKTRPTADAMLLDFLQNFRVSTRLDNESIIQGQPRKSVGLSDEQ</sequence>
<dbReference type="PANTHER" id="PTHR42759">
    <property type="entry name" value="MOXR FAMILY PROTEIN"/>
    <property type="match status" value="1"/>
</dbReference>
<evidence type="ECO:0000259" key="1">
    <source>
        <dbReference type="SMART" id="SM00382"/>
    </source>
</evidence>
<dbReference type="GO" id="GO:0005524">
    <property type="term" value="F:ATP binding"/>
    <property type="evidence" value="ECO:0007669"/>
    <property type="project" value="InterPro"/>
</dbReference>
<dbReference type="SUPFAM" id="SSF52540">
    <property type="entry name" value="P-loop containing nucleoside triphosphate hydrolases"/>
    <property type="match status" value="1"/>
</dbReference>
<dbReference type="CDD" id="cd00009">
    <property type="entry name" value="AAA"/>
    <property type="match status" value="1"/>
</dbReference>
<organism evidence="2">
    <name type="scientific">Archaeoglobus fulgidus</name>
    <dbReference type="NCBI Taxonomy" id="2234"/>
    <lineage>
        <taxon>Archaea</taxon>
        <taxon>Methanobacteriati</taxon>
        <taxon>Methanobacteriota</taxon>
        <taxon>Archaeoglobi</taxon>
        <taxon>Archaeoglobales</taxon>
        <taxon>Archaeoglobaceae</taxon>
        <taxon>Archaeoglobus</taxon>
    </lineage>
</organism>
<reference evidence="2" key="1">
    <citation type="journal article" date="2020" name="mSystems">
        <title>Genome- and Community-Level Interaction Insights into Carbon Utilization and Element Cycling Functions of Hydrothermarchaeota in Hydrothermal Sediment.</title>
        <authorList>
            <person name="Zhou Z."/>
            <person name="Liu Y."/>
            <person name="Xu W."/>
            <person name="Pan J."/>
            <person name="Luo Z.H."/>
            <person name="Li M."/>
        </authorList>
    </citation>
    <scope>NUCLEOTIDE SEQUENCE [LARGE SCALE GENOMIC DNA]</scope>
    <source>
        <strain evidence="2">SpSt-12</strain>
    </source>
</reference>
<dbReference type="PANTHER" id="PTHR42759:SF1">
    <property type="entry name" value="MAGNESIUM-CHELATASE SUBUNIT CHLD"/>
    <property type="match status" value="1"/>
</dbReference>
<dbReference type="EMBL" id="DSCQ01000025">
    <property type="protein sequence ID" value="HET20864.1"/>
    <property type="molecule type" value="Genomic_DNA"/>
</dbReference>
<dbReference type="PRINTS" id="PR00300">
    <property type="entry name" value="CLPPROTEASEA"/>
</dbReference>
<dbReference type="Pfam" id="PF07728">
    <property type="entry name" value="AAA_5"/>
    <property type="match status" value="1"/>
</dbReference>
<dbReference type="AlphaFoldDB" id="A0A7C2S6A2"/>
<dbReference type="GO" id="GO:0016887">
    <property type="term" value="F:ATP hydrolysis activity"/>
    <property type="evidence" value="ECO:0007669"/>
    <property type="project" value="InterPro"/>
</dbReference>
<evidence type="ECO:0000313" key="2">
    <source>
        <dbReference type="EMBL" id="HET20864.1"/>
    </source>
</evidence>
<dbReference type="Gene3D" id="3.40.50.300">
    <property type="entry name" value="P-loop containing nucleotide triphosphate hydrolases"/>
    <property type="match status" value="1"/>
</dbReference>
<accession>A0A7C2S6A2</accession>
<dbReference type="InterPro" id="IPR001270">
    <property type="entry name" value="ClpA/B"/>
</dbReference>
<dbReference type="SMART" id="SM00382">
    <property type="entry name" value="AAA"/>
    <property type="match status" value="1"/>
</dbReference>
<feature type="domain" description="AAA+ ATPase" evidence="1">
    <location>
        <begin position="33"/>
        <end position="151"/>
    </location>
</feature>
<name>A0A7C2S6A2_ARCFL</name>
<dbReference type="InterPro" id="IPR050764">
    <property type="entry name" value="CbbQ/NirQ/NorQ/GpvN"/>
</dbReference>
<gene>
    <name evidence="2" type="ORF">ENN70_01910</name>
</gene>
<dbReference type="InterPro" id="IPR003593">
    <property type="entry name" value="AAA+_ATPase"/>
</dbReference>